<dbReference type="STRING" id="1977882.B9T28_13595"/>
<dbReference type="OrthoDB" id="4760165at2"/>
<dbReference type="Proteomes" id="UP000242765">
    <property type="component" value="Unassembled WGS sequence"/>
</dbReference>
<dbReference type="InterPro" id="IPR016516">
    <property type="entry name" value="UCP07580"/>
</dbReference>
<dbReference type="PANTHER" id="PTHR39456">
    <property type="entry name" value="METAL-DEPENDENT HYDROLASE"/>
    <property type="match status" value="1"/>
</dbReference>
<comment type="caution">
    <text evidence="1">The sequence shown here is derived from an EMBL/GenBank/DDBJ whole genome shotgun (WGS) entry which is preliminary data.</text>
</comment>
<dbReference type="RefSeq" id="WP_086204521.1">
    <property type="nucleotide sequence ID" value="NZ_NEGB01000010.1"/>
</dbReference>
<name>A0A1Y3C820_9GAMM</name>
<dbReference type="GO" id="GO:0016787">
    <property type="term" value="F:hydrolase activity"/>
    <property type="evidence" value="ECO:0007669"/>
    <property type="project" value="UniProtKB-KW"/>
</dbReference>
<keyword evidence="1" id="KW-0378">Hydrolase</keyword>
<sequence>MNAHIQYQVDPVVRRHLNFKLQEIPRFWFGGDPFRTRVFDALSLTFPDGERYFIQCVRLYRDQITDPLLQQRVTDFIQQEAQHGIAHDKMNQILIEQGMPVKKFIGQVNQRFGHALKRYPKQYNIAITAACEHLTALMAETFFNQQETLAEAHPFVRALLAWHSIEEMEHRDVAYDVMAQFGQTPNAVRYAALALVSLLMFYFTLQRTDGLLQQDGFSRLERLQLMYKGLSWFIGQTGILTKMKHAYLDWYKPNFHPSQHAIIRQYQTWVDTLAETHDPIQAGDAFWKAAL</sequence>
<dbReference type="PIRSF" id="PIRSF007580">
    <property type="entry name" value="UCP07580"/>
    <property type="match status" value="1"/>
</dbReference>
<dbReference type="AlphaFoldDB" id="A0A1Y3C820"/>
<proteinExistence type="predicted"/>
<reference evidence="1 2" key="1">
    <citation type="submission" date="2017-04" db="EMBL/GenBank/DDBJ databases">
        <title>High diversity of culturable Acinetobacter species in natural soil and water ecosystems.</title>
        <authorList>
            <person name="Nemec A."/>
            <person name="Radolfova-Krizova L."/>
        </authorList>
    </citation>
    <scope>NUCLEOTIDE SEQUENCE [LARGE SCALE GENOMIC DNA]</scope>
    <source>
        <strain evidence="1 2">ANC 4999</strain>
    </source>
</reference>
<dbReference type="PANTHER" id="PTHR39456:SF1">
    <property type="entry name" value="METAL-DEPENDENT HYDROLASE"/>
    <property type="match status" value="1"/>
</dbReference>
<keyword evidence="2" id="KW-1185">Reference proteome</keyword>
<protein>
    <submittedName>
        <fullName evidence="1">Metal-dependent hydrolase</fullName>
    </submittedName>
</protein>
<dbReference type="Pfam" id="PF10118">
    <property type="entry name" value="Metal_hydrol"/>
    <property type="match status" value="1"/>
</dbReference>
<gene>
    <name evidence="1" type="ORF">B9T28_13595</name>
</gene>
<dbReference type="EMBL" id="NEGB01000010">
    <property type="protein sequence ID" value="OTG63167.1"/>
    <property type="molecule type" value="Genomic_DNA"/>
</dbReference>
<organism evidence="1 2">
    <name type="scientific">Acinetobacter silvestris</name>
    <dbReference type="NCBI Taxonomy" id="1977882"/>
    <lineage>
        <taxon>Bacteria</taxon>
        <taxon>Pseudomonadati</taxon>
        <taxon>Pseudomonadota</taxon>
        <taxon>Gammaproteobacteria</taxon>
        <taxon>Moraxellales</taxon>
        <taxon>Moraxellaceae</taxon>
        <taxon>Acinetobacter</taxon>
    </lineage>
</organism>
<evidence type="ECO:0000313" key="1">
    <source>
        <dbReference type="EMBL" id="OTG63167.1"/>
    </source>
</evidence>
<evidence type="ECO:0000313" key="2">
    <source>
        <dbReference type="Proteomes" id="UP000242765"/>
    </source>
</evidence>
<accession>A0A1Y3C820</accession>